<comment type="caution">
    <text evidence="1">The sequence shown here is derived from an EMBL/GenBank/DDBJ whole genome shotgun (WGS) entry which is preliminary data.</text>
</comment>
<sequence>MSTASSPKIEFRGEVLLWVPHNEMSAIPGQALSEQWCNAYLVMAQMQDDLFMLAASSIVGTYGLGSTGYCAAFPEFPLLLEISKEYAIIVSERDIKVTIVGPNSPCNVELRFKDTQTLWTFTQAYAAGQAAAERRDLLERNKREQLIRQLEEIFPRPPSAR</sequence>
<accession>A0A1M2VV01</accession>
<dbReference type="EMBL" id="MNAD01000655">
    <property type="protein sequence ID" value="OJT11356.1"/>
    <property type="molecule type" value="Genomic_DNA"/>
</dbReference>
<name>A0A1M2VV01_TRAPU</name>
<protein>
    <submittedName>
        <fullName evidence="1">Uncharacterized protein</fullName>
    </submittedName>
</protein>
<reference evidence="1 2" key="1">
    <citation type="submission" date="2016-10" db="EMBL/GenBank/DDBJ databases">
        <title>Genome sequence of the basidiomycete white-rot fungus Trametes pubescens.</title>
        <authorList>
            <person name="Makela M.R."/>
            <person name="Granchi Z."/>
            <person name="Peng M."/>
            <person name="De Vries R.P."/>
            <person name="Grigoriev I."/>
            <person name="Riley R."/>
            <person name="Hilden K."/>
        </authorList>
    </citation>
    <scope>NUCLEOTIDE SEQUENCE [LARGE SCALE GENOMIC DNA]</scope>
    <source>
        <strain evidence="1 2">FBCC735</strain>
    </source>
</reference>
<gene>
    <name evidence="1" type="ORF">TRAPUB_12125</name>
</gene>
<organism evidence="1 2">
    <name type="scientific">Trametes pubescens</name>
    <name type="common">White-rot fungus</name>
    <dbReference type="NCBI Taxonomy" id="154538"/>
    <lineage>
        <taxon>Eukaryota</taxon>
        <taxon>Fungi</taxon>
        <taxon>Dikarya</taxon>
        <taxon>Basidiomycota</taxon>
        <taxon>Agaricomycotina</taxon>
        <taxon>Agaricomycetes</taxon>
        <taxon>Polyporales</taxon>
        <taxon>Polyporaceae</taxon>
        <taxon>Trametes</taxon>
    </lineage>
</organism>
<evidence type="ECO:0000313" key="2">
    <source>
        <dbReference type="Proteomes" id="UP000184267"/>
    </source>
</evidence>
<evidence type="ECO:0000313" key="1">
    <source>
        <dbReference type="EMBL" id="OJT11356.1"/>
    </source>
</evidence>
<dbReference type="Proteomes" id="UP000184267">
    <property type="component" value="Unassembled WGS sequence"/>
</dbReference>
<keyword evidence="2" id="KW-1185">Reference proteome</keyword>
<proteinExistence type="predicted"/>
<dbReference type="AlphaFoldDB" id="A0A1M2VV01"/>
<feature type="non-terminal residue" evidence="1">
    <location>
        <position position="161"/>
    </location>
</feature>